<keyword evidence="4" id="KW-0238">DNA-binding</keyword>
<feature type="compositionally biased region" description="Polar residues" evidence="2">
    <location>
        <begin position="51"/>
        <end position="93"/>
    </location>
</feature>
<proteinExistence type="predicted"/>
<dbReference type="AlphaFoldDB" id="A0A9P6VMT7"/>
<dbReference type="PANTHER" id="PTHR23176">
    <property type="entry name" value="RHO/RAC/CDC GTPASE-ACTIVATING PROTEIN"/>
    <property type="match status" value="1"/>
</dbReference>
<feature type="domain" description="Rho-GAP" evidence="3">
    <location>
        <begin position="364"/>
        <end position="490"/>
    </location>
</feature>
<sequence length="490" mass="54655">MARKSTPLPLNLAKPTTVDDDHDFLDSTRSPLSSKSPKSPRSPFKFISANKGVQPQAEQSMRVPETQQNRTTNIPPSQTFASLPTLQQLSAASTGEERQERERPTRSGFFSNYKASKSSSRLQPEDVAGKVSGDNISRDPDHSAMSGKVSPQEATRSDPTSDNFISRRPVGGPSKSDSSLASGEVPHSTTNSNTLKKNKPKPFSLLGRTKSIRDEQSPREAPLNNKLLEPERSQTYTSLKTAPLRSENDRSFRDMMGSSVRQRSEDRQPTQPREVPAGRDIKDNARATSSFSSSFREGGGHTFLTNLKSSATKGAGAIHKGLFGKGGRSGSTNEKEQPVDDEHYQIRVINLPLIQQTRMTRISKKLEESRDKTEFWMPAFPWRAIDYLNYKGSDVEGLYRVPGSGPQIKRWQRRFDEEYDIDLFEQDDLYDINIIGSMLKAWLRELPDELFPKSSQDKIAKEAAGSETVPQILIDELSNLPPSTTTYSSR</sequence>
<feature type="compositionally biased region" description="Basic and acidic residues" evidence="2">
    <location>
        <begin position="95"/>
        <end position="105"/>
    </location>
</feature>
<name>A0A9P6VMT7_9HELO</name>
<feature type="compositionally biased region" description="Polar residues" evidence="2">
    <location>
        <begin position="108"/>
        <end position="122"/>
    </location>
</feature>
<comment type="caution">
    <text evidence="4">The sequence shown here is derived from an EMBL/GenBank/DDBJ whole genome shotgun (WGS) entry which is preliminary data.</text>
</comment>
<evidence type="ECO:0000313" key="5">
    <source>
        <dbReference type="Proteomes" id="UP000785200"/>
    </source>
</evidence>
<evidence type="ECO:0000256" key="2">
    <source>
        <dbReference type="SAM" id="MobiDB-lite"/>
    </source>
</evidence>
<reference evidence="4" key="1">
    <citation type="submission" date="2019-07" db="EMBL/GenBank/DDBJ databases">
        <title>Hyphodiscus hymeniophilus genome sequencing and assembly.</title>
        <authorList>
            <person name="Kramer G."/>
            <person name="Nodwell J."/>
        </authorList>
    </citation>
    <scope>NUCLEOTIDE SEQUENCE</scope>
    <source>
        <strain evidence="4">ATCC 34498</strain>
    </source>
</reference>
<dbReference type="CDD" id="cd00159">
    <property type="entry name" value="RhoGAP"/>
    <property type="match status" value="1"/>
</dbReference>
<feature type="region of interest" description="Disordered" evidence="2">
    <location>
        <begin position="1"/>
        <end position="295"/>
    </location>
</feature>
<dbReference type="SUPFAM" id="SSF48350">
    <property type="entry name" value="GTPase activation domain, GAP"/>
    <property type="match status" value="1"/>
</dbReference>
<dbReference type="Proteomes" id="UP000785200">
    <property type="component" value="Unassembled WGS sequence"/>
</dbReference>
<protein>
    <submittedName>
        <fullName evidence="4">Glucocorticoid receptor DNA-binding factor 1</fullName>
    </submittedName>
</protein>
<dbReference type="GO" id="GO:0003677">
    <property type="term" value="F:DNA binding"/>
    <property type="evidence" value="ECO:0007669"/>
    <property type="project" value="UniProtKB-KW"/>
</dbReference>
<organism evidence="4 5">
    <name type="scientific">Hyphodiscus hymeniophilus</name>
    <dbReference type="NCBI Taxonomy" id="353542"/>
    <lineage>
        <taxon>Eukaryota</taxon>
        <taxon>Fungi</taxon>
        <taxon>Dikarya</taxon>
        <taxon>Ascomycota</taxon>
        <taxon>Pezizomycotina</taxon>
        <taxon>Leotiomycetes</taxon>
        <taxon>Helotiales</taxon>
        <taxon>Hyphodiscaceae</taxon>
        <taxon>Hyphodiscus</taxon>
    </lineage>
</organism>
<dbReference type="Gene3D" id="1.10.555.10">
    <property type="entry name" value="Rho GTPase activation protein"/>
    <property type="match status" value="1"/>
</dbReference>
<feature type="compositionally biased region" description="Polar residues" evidence="2">
    <location>
        <begin position="152"/>
        <end position="164"/>
    </location>
</feature>
<dbReference type="InterPro" id="IPR050729">
    <property type="entry name" value="Rho-GAP"/>
</dbReference>
<keyword evidence="4" id="KW-0675">Receptor</keyword>
<keyword evidence="5" id="KW-1185">Reference proteome</keyword>
<dbReference type="PANTHER" id="PTHR23176:SF125">
    <property type="entry name" value="GTPASE ACTIVATOR (BEM2), PUTATIVE (AFU_ORTHOLOGUE AFUA_7G04450)-RELATED"/>
    <property type="match status" value="1"/>
</dbReference>
<dbReference type="PROSITE" id="PS50238">
    <property type="entry name" value="RHOGAP"/>
    <property type="match status" value="1"/>
</dbReference>
<dbReference type="OrthoDB" id="185175at2759"/>
<dbReference type="InterPro" id="IPR008936">
    <property type="entry name" value="Rho_GTPase_activation_prot"/>
</dbReference>
<accession>A0A9P6VMT7</accession>
<evidence type="ECO:0000256" key="1">
    <source>
        <dbReference type="ARBA" id="ARBA00022468"/>
    </source>
</evidence>
<gene>
    <name evidence="4" type="ORF">D0Z07_2772</name>
</gene>
<feature type="compositionally biased region" description="Basic and acidic residues" evidence="2">
    <location>
        <begin position="276"/>
        <end position="285"/>
    </location>
</feature>
<dbReference type="GO" id="GO:0005938">
    <property type="term" value="C:cell cortex"/>
    <property type="evidence" value="ECO:0007669"/>
    <property type="project" value="UniProtKB-ARBA"/>
</dbReference>
<keyword evidence="1" id="KW-0343">GTPase activation</keyword>
<dbReference type="EMBL" id="VNKQ01000005">
    <property type="protein sequence ID" value="KAG0650903.1"/>
    <property type="molecule type" value="Genomic_DNA"/>
</dbReference>
<feature type="compositionally biased region" description="Polar residues" evidence="2">
    <location>
        <begin position="175"/>
        <end position="195"/>
    </location>
</feature>
<evidence type="ECO:0000313" key="4">
    <source>
        <dbReference type="EMBL" id="KAG0650903.1"/>
    </source>
</evidence>
<feature type="compositionally biased region" description="Low complexity" evidence="2">
    <location>
        <begin position="27"/>
        <end position="43"/>
    </location>
</feature>
<dbReference type="GO" id="GO:0007165">
    <property type="term" value="P:signal transduction"/>
    <property type="evidence" value="ECO:0007669"/>
    <property type="project" value="InterPro"/>
</dbReference>
<evidence type="ECO:0000259" key="3">
    <source>
        <dbReference type="PROSITE" id="PS50238"/>
    </source>
</evidence>
<dbReference type="GO" id="GO:0005096">
    <property type="term" value="F:GTPase activator activity"/>
    <property type="evidence" value="ECO:0007669"/>
    <property type="project" value="UniProtKB-KW"/>
</dbReference>
<dbReference type="InterPro" id="IPR000198">
    <property type="entry name" value="RhoGAP_dom"/>
</dbReference>
<dbReference type="Pfam" id="PF00620">
    <property type="entry name" value="RhoGAP"/>
    <property type="match status" value="1"/>
</dbReference>